<dbReference type="PANTHER" id="PTHR22115:SF5">
    <property type="entry name" value="COILED-COIL DOMAIN-CONTAINING PROTEIN 50-LIKE ISOFORM X1"/>
    <property type="match status" value="1"/>
</dbReference>
<keyword evidence="5" id="KW-1185">Reference proteome</keyword>
<dbReference type="AlphaFoldDB" id="A0AAV6H897"/>
<keyword evidence="1" id="KW-0175">Coiled coil</keyword>
<feature type="compositionally biased region" description="Basic and acidic residues" evidence="2">
    <location>
        <begin position="185"/>
        <end position="203"/>
    </location>
</feature>
<dbReference type="EMBL" id="JADWDJ010000004">
    <property type="protein sequence ID" value="KAG5282226.1"/>
    <property type="molecule type" value="Genomic_DNA"/>
</dbReference>
<evidence type="ECO:0000313" key="4">
    <source>
        <dbReference type="EMBL" id="KAG5282226.1"/>
    </source>
</evidence>
<reference evidence="4" key="1">
    <citation type="submission" date="2020-10" db="EMBL/GenBank/DDBJ databases">
        <title>Chromosome-scale genome assembly of the Allis shad, Alosa alosa.</title>
        <authorList>
            <person name="Margot Z."/>
            <person name="Christophe K."/>
            <person name="Cabau C."/>
            <person name="Louis A."/>
            <person name="Berthelot C."/>
            <person name="Parey E."/>
            <person name="Roest Crollius H."/>
            <person name="Montfort J."/>
            <person name="Robinson-Rechavi M."/>
            <person name="Bucao C."/>
            <person name="Bouchez O."/>
            <person name="Gislard M."/>
            <person name="Lluch J."/>
            <person name="Milhes M."/>
            <person name="Lampietro C."/>
            <person name="Lopez Roques C."/>
            <person name="Donnadieu C."/>
            <person name="Braasch I."/>
            <person name="Desvignes T."/>
            <person name="Postlethwait J."/>
            <person name="Bobe J."/>
            <person name="Guiguen Y."/>
        </authorList>
    </citation>
    <scope>NUCLEOTIDE SEQUENCE</scope>
    <source>
        <strain evidence="4">M-15738</strain>
        <tissue evidence="4">Blood</tissue>
    </source>
</reference>
<comment type="caution">
    <text evidence="4">The sequence shown here is derived from an EMBL/GenBank/DDBJ whole genome shotgun (WGS) entry which is preliminary data.</text>
</comment>
<feature type="compositionally biased region" description="Basic and acidic residues" evidence="2">
    <location>
        <begin position="794"/>
        <end position="807"/>
    </location>
</feature>
<sequence>MAELEIDQSNLPRVEEVCQSFAVLEDGALAHNLQEQEIEQYYSANVQKNQLVQRDIRIARRLQDEERHQLHHLSRQREEQDSEYARIVQEELQRCAEEARRREEEDQEIAKRIQEEEELGARRRGGCHSSARRDGTSAAAPSYPTHADHAWACEHDRPPRHWHPPRDRRSPSLSPSPSPSPPSDSEYRPDRYPNDQYPDDRYPNDQYPNDRYPNDQYPDDRYPDDRPPRRGSRPTPVVGPAETVAPGAPFSGSWADALRLIKQDMSEQGYVSCSSEDELPASPLRRLERVVRSQEQEDAAERRQSCRRVGDRGEDRRSSSGYGDERGWRSEPRALRHSASVRYSSPGDGRPARPLERVGSWASSHSSDKHVHFKDDRRRSNSYHSDGRWAYEGSYEGFRERGGVVTYNGESRLANSRSRGHQTYPSDDNWNRQQQVPPLQRNAFARRSYHGDARRSQRHSFRDGRSNGYHWNGTSNSRCIPEERGEEPVEGSGLREQSAWDRRSCRSSREHRGHLDSPRHQLAPRRKEGDSSGARRCHSERRPAGHWHWGPGGEDGFSSGEEGVWERRVGSHTTPSHRTTDTGVPVRPKGPPLAMGDLQQVLLDEELARRLQEEEERLLRRSPRQSSPPRRVYVEGDFRVAQEAQDEEIARFIQKQEIKAKHGWTEANAPELSPDAHDPCSDRRAARQRQRERLDSQGLPSPPEDYQPDEQPHSPVSVAAQQQPPVLNIAEALDPTFQAKRTENFQVGQPDLGVSEGLPQAQSGSYDVTEEPAFVQPTKRPNETKPSRTKAKEKKQNAKQKENCKQQ</sequence>
<feature type="compositionally biased region" description="Basic and acidic residues" evidence="2">
    <location>
        <begin position="674"/>
        <end position="695"/>
    </location>
</feature>
<evidence type="ECO:0000313" key="5">
    <source>
        <dbReference type="Proteomes" id="UP000823561"/>
    </source>
</evidence>
<feature type="compositionally biased region" description="Low complexity" evidence="2">
    <location>
        <begin position="207"/>
        <end position="216"/>
    </location>
</feature>
<feature type="compositionally biased region" description="Basic and acidic residues" evidence="2">
    <location>
        <begin position="285"/>
        <end position="334"/>
    </location>
</feature>
<proteinExistence type="predicted"/>
<evidence type="ECO:0000256" key="1">
    <source>
        <dbReference type="ARBA" id="ARBA00023054"/>
    </source>
</evidence>
<feature type="region of interest" description="Disordered" evidence="2">
    <location>
        <begin position="267"/>
        <end position="391"/>
    </location>
</feature>
<dbReference type="InterPro" id="IPR029311">
    <property type="entry name" value="CCDC50_N"/>
</dbReference>
<feature type="region of interest" description="Disordered" evidence="2">
    <location>
        <begin position="409"/>
        <end position="594"/>
    </location>
</feature>
<dbReference type="Pfam" id="PF15295">
    <property type="entry name" value="CCDC50_N"/>
    <property type="match status" value="1"/>
</dbReference>
<feature type="region of interest" description="Disordered" evidence="2">
    <location>
        <begin position="614"/>
        <end position="634"/>
    </location>
</feature>
<dbReference type="InterPro" id="IPR039303">
    <property type="entry name" value="CCDC50"/>
</dbReference>
<feature type="region of interest" description="Disordered" evidence="2">
    <location>
        <begin position="662"/>
        <end position="807"/>
    </location>
</feature>
<feature type="domain" description="Coiled-coil" evidence="3">
    <location>
        <begin position="5"/>
        <end position="124"/>
    </location>
</feature>
<name>A0AAV6H897_9TELE</name>
<feature type="compositionally biased region" description="Basic and acidic residues" evidence="2">
    <location>
        <begin position="498"/>
        <end position="530"/>
    </location>
</feature>
<feature type="compositionally biased region" description="Basic and acidic residues" evidence="2">
    <location>
        <begin position="366"/>
        <end position="389"/>
    </location>
</feature>
<accession>A0AAV6H897</accession>
<feature type="compositionally biased region" description="Basic and acidic residues" evidence="2">
    <location>
        <begin position="218"/>
        <end position="228"/>
    </location>
</feature>
<evidence type="ECO:0000259" key="3">
    <source>
        <dbReference type="Pfam" id="PF15295"/>
    </source>
</evidence>
<protein>
    <recommendedName>
        <fullName evidence="3">Coiled-coil domain-containing protein</fullName>
    </recommendedName>
</protein>
<evidence type="ECO:0000256" key="2">
    <source>
        <dbReference type="SAM" id="MobiDB-lite"/>
    </source>
</evidence>
<feature type="compositionally biased region" description="Basic and acidic residues" evidence="2">
    <location>
        <begin position="99"/>
        <end position="114"/>
    </location>
</feature>
<feature type="compositionally biased region" description="Basic and acidic residues" evidence="2">
    <location>
        <begin position="449"/>
        <end position="465"/>
    </location>
</feature>
<feature type="region of interest" description="Disordered" evidence="2">
    <location>
        <begin position="99"/>
        <end position="251"/>
    </location>
</feature>
<feature type="compositionally biased region" description="Polar residues" evidence="2">
    <location>
        <begin position="413"/>
        <end position="437"/>
    </location>
</feature>
<dbReference type="PANTHER" id="PTHR22115">
    <property type="entry name" value="C3ORF6 PROTEIN-RELATED"/>
    <property type="match status" value="1"/>
</dbReference>
<feature type="compositionally biased region" description="Basic and acidic residues" evidence="2">
    <location>
        <begin position="146"/>
        <end position="170"/>
    </location>
</feature>
<organism evidence="4 5">
    <name type="scientific">Alosa alosa</name>
    <name type="common">allis shad</name>
    <dbReference type="NCBI Taxonomy" id="278164"/>
    <lineage>
        <taxon>Eukaryota</taxon>
        <taxon>Metazoa</taxon>
        <taxon>Chordata</taxon>
        <taxon>Craniata</taxon>
        <taxon>Vertebrata</taxon>
        <taxon>Euteleostomi</taxon>
        <taxon>Actinopterygii</taxon>
        <taxon>Neopterygii</taxon>
        <taxon>Teleostei</taxon>
        <taxon>Clupei</taxon>
        <taxon>Clupeiformes</taxon>
        <taxon>Clupeoidei</taxon>
        <taxon>Clupeidae</taxon>
        <taxon>Alosa</taxon>
    </lineage>
</organism>
<gene>
    <name evidence="4" type="ORF">AALO_G00053670</name>
</gene>
<dbReference type="Proteomes" id="UP000823561">
    <property type="component" value="Chromosome 4"/>
</dbReference>